<feature type="region of interest" description="Disordered" evidence="1">
    <location>
        <begin position="450"/>
        <end position="522"/>
    </location>
</feature>
<reference evidence="2 3" key="1">
    <citation type="journal article" date="2015" name="BMC Genomics">
        <title>Gene expression during zombie ant biting behavior reflects the complexity underlying fungal parasitic behavioral manipulation.</title>
        <authorList>
            <person name="de Bekker C."/>
            <person name="Ohm R.A."/>
            <person name="Loreto R.G."/>
            <person name="Sebastian A."/>
            <person name="Albert I."/>
            <person name="Merrow M."/>
            <person name="Brachmann A."/>
            <person name="Hughes D.P."/>
        </authorList>
    </citation>
    <scope>NUCLEOTIDE SEQUENCE [LARGE SCALE GENOMIC DNA]</scope>
    <source>
        <strain evidence="2 3">SC16a</strain>
    </source>
</reference>
<keyword evidence="3" id="KW-1185">Reference proteome</keyword>
<protein>
    <submittedName>
        <fullName evidence="2">Uncharacterized protein</fullName>
    </submittedName>
</protein>
<organism evidence="2 3">
    <name type="scientific">Ophiocordyceps unilateralis</name>
    <name type="common">Zombie-ant fungus</name>
    <name type="synonym">Torrubia unilateralis</name>
    <dbReference type="NCBI Taxonomy" id="268505"/>
    <lineage>
        <taxon>Eukaryota</taxon>
        <taxon>Fungi</taxon>
        <taxon>Dikarya</taxon>
        <taxon>Ascomycota</taxon>
        <taxon>Pezizomycotina</taxon>
        <taxon>Sordariomycetes</taxon>
        <taxon>Hypocreomycetidae</taxon>
        <taxon>Hypocreales</taxon>
        <taxon>Ophiocordycipitaceae</taxon>
        <taxon>Ophiocordyceps</taxon>
    </lineage>
</organism>
<dbReference type="AlphaFoldDB" id="A0A2A9PGN6"/>
<evidence type="ECO:0000256" key="1">
    <source>
        <dbReference type="SAM" id="MobiDB-lite"/>
    </source>
</evidence>
<proteinExistence type="predicted"/>
<feature type="compositionally biased region" description="Polar residues" evidence="1">
    <location>
        <begin position="126"/>
        <end position="139"/>
    </location>
</feature>
<feature type="compositionally biased region" description="Basic and acidic residues" evidence="1">
    <location>
        <begin position="25"/>
        <end position="34"/>
    </location>
</feature>
<reference evidence="2 3" key="2">
    <citation type="journal article" date="2017" name="Sci. Rep.">
        <title>Ant-infecting Ophiocordyceps genomes reveal a high diversity of potential behavioral manipulation genes and a possible major role for enterotoxins.</title>
        <authorList>
            <person name="de Bekker C."/>
            <person name="Ohm R.A."/>
            <person name="Evans H.C."/>
            <person name="Brachmann A."/>
            <person name="Hughes D.P."/>
        </authorList>
    </citation>
    <scope>NUCLEOTIDE SEQUENCE [LARGE SCALE GENOMIC DNA]</scope>
    <source>
        <strain evidence="2 3">SC16a</strain>
    </source>
</reference>
<evidence type="ECO:0000313" key="2">
    <source>
        <dbReference type="EMBL" id="PFH60072.1"/>
    </source>
</evidence>
<name>A0A2A9PGN6_OPHUN</name>
<feature type="region of interest" description="Disordered" evidence="1">
    <location>
        <begin position="184"/>
        <end position="212"/>
    </location>
</feature>
<dbReference type="Proteomes" id="UP000037136">
    <property type="component" value="Unassembled WGS sequence"/>
</dbReference>
<gene>
    <name evidence="2" type="ORF">XA68_11490</name>
</gene>
<evidence type="ECO:0000313" key="3">
    <source>
        <dbReference type="Proteomes" id="UP000037136"/>
    </source>
</evidence>
<accession>A0A2A9PGN6</accession>
<sequence>MSSPMSCRNAALPLPELPPSPSPEIHIEKPDSRPWSKSLDVSPMDPDSCPTALGPRKRRASSPNPGPPKAVHNFRSWKRSRLSVVLPPSFWDSLSEIPLTRNALRELDRRNFKAYRDFKRDHAHNPQRQQTKGGLPSNQSPAYLKQIRAFARHGGPDLRDMRGYPNPAEPSFCMSSSYTTLRRLKRGASQPTKSSQRIRDPKLTTQETKNTGPYDRAFQQHLIDNSILPFPYEYPDGHWPSEPENLGEIRQYLTRRRDSLSPSRFSEHDFRKFVIQDARAVKERLVAAHVFPMVRGDTEHPVYFSGDVPFNNLKPLTSVPLVAAQPDLYYGSRPEQLDLRVRRALGAHIIPSTQADLPLAPNFFVELKGPKGDLCVGDLQLSYDMAFGARGLQSLRAYGGGSPTDFKDAYTLGCFYISGTLTMFACHQIPPSTPGGSPGYAMTKNSPELSLASQASVRETLATSQDTTQPTGANKHPTDELDTSADELSLPSPRPAKRRKSRAVRNQSLKREQKRDNRGNLS</sequence>
<feature type="region of interest" description="Disordered" evidence="1">
    <location>
        <begin position="1"/>
        <end position="72"/>
    </location>
</feature>
<comment type="caution">
    <text evidence="2">The sequence shown here is derived from an EMBL/GenBank/DDBJ whole genome shotgun (WGS) entry which is preliminary data.</text>
</comment>
<feature type="region of interest" description="Disordered" evidence="1">
    <location>
        <begin position="118"/>
        <end position="139"/>
    </location>
</feature>
<feature type="compositionally biased region" description="Basic and acidic residues" evidence="1">
    <location>
        <begin position="509"/>
        <end position="522"/>
    </location>
</feature>
<dbReference type="OrthoDB" id="5336565at2759"/>
<dbReference type="EMBL" id="LAZP02000153">
    <property type="protein sequence ID" value="PFH60072.1"/>
    <property type="molecule type" value="Genomic_DNA"/>
</dbReference>
<dbReference type="STRING" id="268505.A0A2A9PGN6"/>
<feature type="compositionally biased region" description="Polar residues" evidence="1">
    <location>
        <begin position="450"/>
        <end position="472"/>
    </location>
</feature>